<sequence length="93" mass="10963">MLLSSDKTIEMNNTSWWSIGILNLTFNLITSESIRRLIDTLKEYKIRWKTGYSPIRRIYILGNALEMREIQNLKKQFNALGCDLISYICCLDR</sequence>
<evidence type="ECO:0000313" key="3">
    <source>
        <dbReference type="Proteomes" id="UP000676336"/>
    </source>
</evidence>
<accession>A0A8S2RSJ1</accession>
<feature type="non-terminal residue" evidence="1">
    <location>
        <position position="93"/>
    </location>
</feature>
<reference evidence="1" key="1">
    <citation type="submission" date="2021-02" db="EMBL/GenBank/DDBJ databases">
        <authorList>
            <person name="Nowell W R."/>
        </authorList>
    </citation>
    <scope>NUCLEOTIDE SEQUENCE</scope>
</reference>
<gene>
    <name evidence="2" type="ORF">BYL167_LOCUS77730</name>
    <name evidence="1" type="ORF">SMN809_LOCUS21244</name>
</gene>
<proteinExistence type="predicted"/>
<dbReference type="EMBL" id="CAJOBI010016000">
    <property type="protein sequence ID" value="CAF4186186.1"/>
    <property type="molecule type" value="Genomic_DNA"/>
</dbReference>
<evidence type="ECO:0000313" key="2">
    <source>
        <dbReference type="EMBL" id="CAF5173357.1"/>
    </source>
</evidence>
<evidence type="ECO:0000313" key="1">
    <source>
        <dbReference type="EMBL" id="CAF4186186.1"/>
    </source>
</evidence>
<dbReference type="EMBL" id="CAJOBH010284139">
    <property type="protein sequence ID" value="CAF5173357.1"/>
    <property type="molecule type" value="Genomic_DNA"/>
</dbReference>
<protein>
    <submittedName>
        <fullName evidence="1">Uncharacterized protein</fullName>
    </submittedName>
</protein>
<dbReference type="Proteomes" id="UP000676336">
    <property type="component" value="Unassembled WGS sequence"/>
</dbReference>
<dbReference type="AlphaFoldDB" id="A0A8S2RSJ1"/>
<comment type="caution">
    <text evidence="1">The sequence shown here is derived from an EMBL/GenBank/DDBJ whole genome shotgun (WGS) entry which is preliminary data.</text>
</comment>
<name>A0A8S2RSJ1_9BILA</name>
<dbReference type="Proteomes" id="UP000681967">
    <property type="component" value="Unassembled WGS sequence"/>
</dbReference>
<organism evidence="1 3">
    <name type="scientific">Rotaria magnacalcarata</name>
    <dbReference type="NCBI Taxonomy" id="392030"/>
    <lineage>
        <taxon>Eukaryota</taxon>
        <taxon>Metazoa</taxon>
        <taxon>Spiralia</taxon>
        <taxon>Gnathifera</taxon>
        <taxon>Rotifera</taxon>
        <taxon>Eurotatoria</taxon>
        <taxon>Bdelloidea</taxon>
        <taxon>Philodinida</taxon>
        <taxon>Philodinidae</taxon>
        <taxon>Rotaria</taxon>
    </lineage>
</organism>